<keyword evidence="5" id="KW-1185">Reference proteome</keyword>
<accession>A0A840UNX7</accession>
<sequence>MNTLLNIMTRRSIRAYRQVPVKKDDIEAVLKAAVCAPYGGSIQPWRFSVIMKDKKLLEKIASLTICEKWVKDASCLIAVFLDTDSMKDAETPKVYMKHAQAIGAAIQNMLLAANELELGTCWLGEIIKNEESIKRLLEVSDKLELMAVIAIGYPQKIHKGKYKDVNDSIISWK</sequence>
<dbReference type="Gene3D" id="3.40.109.10">
    <property type="entry name" value="NADH Oxidase"/>
    <property type="match status" value="1"/>
</dbReference>
<evidence type="ECO:0000259" key="3">
    <source>
        <dbReference type="Pfam" id="PF00881"/>
    </source>
</evidence>
<gene>
    <name evidence="4" type="ORF">HNR32_001556</name>
</gene>
<dbReference type="PANTHER" id="PTHR43673">
    <property type="entry name" value="NAD(P)H NITROREDUCTASE YDGI-RELATED"/>
    <property type="match status" value="1"/>
</dbReference>
<dbReference type="Pfam" id="PF00881">
    <property type="entry name" value="Nitroreductase"/>
    <property type="match status" value="1"/>
</dbReference>
<evidence type="ECO:0000256" key="2">
    <source>
        <dbReference type="ARBA" id="ARBA00023002"/>
    </source>
</evidence>
<feature type="domain" description="Nitroreductase" evidence="3">
    <location>
        <begin position="7"/>
        <end position="153"/>
    </location>
</feature>
<evidence type="ECO:0000313" key="4">
    <source>
        <dbReference type="EMBL" id="MBB5336408.1"/>
    </source>
</evidence>
<comment type="similarity">
    <text evidence="1">Belongs to the nitroreductase family.</text>
</comment>
<protein>
    <submittedName>
        <fullName evidence="4">Nitroreductase</fullName>
    </submittedName>
</protein>
<dbReference type="RefSeq" id="WP_183861323.1">
    <property type="nucleotide sequence ID" value="NZ_JACHFH010000017.1"/>
</dbReference>
<dbReference type="AlphaFoldDB" id="A0A840UNX7"/>
<dbReference type="CDD" id="cd02136">
    <property type="entry name" value="PnbA_NfnB-like"/>
    <property type="match status" value="1"/>
</dbReference>
<evidence type="ECO:0000313" key="5">
    <source>
        <dbReference type="Proteomes" id="UP000559117"/>
    </source>
</evidence>
<organism evidence="4 5">
    <name type="scientific">Pectinatus brassicae</name>
    <dbReference type="NCBI Taxonomy" id="862415"/>
    <lineage>
        <taxon>Bacteria</taxon>
        <taxon>Bacillati</taxon>
        <taxon>Bacillota</taxon>
        <taxon>Negativicutes</taxon>
        <taxon>Selenomonadales</taxon>
        <taxon>Selenomonadaceae</taxon>
        <taxon>Pectinatus</taxon>
    </lineage>
</organism>
<dbReference type="InterPro" id="IPR000415">
    <property type="entry name" value="Nitroreductase-like"/>
</dbReference>
<name>A0A840UNX7_9FIRM</name>
<dbReference type="SUPFAM" id="SSF55469">
    <property type="entry name" value="FMN-dependent nitroreductase-like"/>
    <property type="match status" value="1"/>
</dbReference>
<dbReference type="GO" id="GO:0016491">
    <property type="term" value="F:oxidoreductase activity"/>
    <property type="evidence" value="ECO:0007669"/>
    <property type="project" value="UniProtKB-KW"/>
</dbReference>
<comment type="caution">
    <text evidence="4">The sequence shown here is derived from an EMBL/GenBank/DDBJ whole genome shotgun (WGS) entry which is preliminary data.</text>
</comment>
<dbReference type="PANTHER" id="PTHR43673:SF10">
    <property type="entry name" value="NADH DEHYDROGENASE_NAD(P)H NITROREDUCTASE XCC3605-RELATED"/>
    <property type="match status" value="1"/>
</dbReference>
<dbReference type="InterPro" id="IPR029479">
    <property type="entry name" value="Nitroreductase"/>
</dbReference>
<keyword evidence="2" id="KW-0560">Oxidoreductase</keyword>
<proteinExistence type="inferred from homology"/>
<reference evidence="4 5" key="1">
    <citation type="submission" date="2020-08" db="EMBL/GenBank/DDBJ databases">
        <title>Genomic Encyclopedia of Type Strains, Phase IV (KMG-IV): sequencing the most valuable type-strain genomes for metagenomic binning, comparative biology and taxonomic classification.</title>
        <authorList>
            <person name="Goeker M."/>
        </authorList>
    </citation>
    <scope>NUCLEOTIDE SEQUENCE [LARGE SCALE GENOMIC DNA]</scope>
    <source>
        <strain evidence="4 5">DSM 24661</strain>
    </source>
</reference>
<dbReference type="Proteomes" id="UP000559117">
    <property type="component" value="Unassembled WGS sequence"/>
</dbReference>
<dbReference type="EMBL" id="JACHFH010000017">
    <property type="protein sequence ID" value="MBB5336408.1"/>
    <property type="molecule type" value="Genomic_DNA"/>
</dbReference>
<evidence type="ECO:0000256" key="1">
    <source>
        <dbReference type="ARBA" id="ARBA00007118"/>
    </source>
</evidence>